<keyword evidence="1" id="KW-1133">Transmembrane helix</keyword>
<evidence type="ECO:0000313" key="2">
    <source>
        <dbReference type="EMBL" id="ELY22214.1"/>
    </source>
</evidence>
<comment type="caution">
    <text evidence="2">The sequence shown here is derived from an EMBL/GenBank/DDBJ whole genome shotgun (WGS) entry which is preliminary data.</text>
</comment>
<keyword evidence="1" id="KW-0472">Membrane</keyword>
<sequence length="275" mass="31247">MPVCSYCENECSLTREHIIPNFLYRYQKRNGGHIGWNEGAQKIIGGEAQIKDVCQRCNNGVLHDLDDYGREFLENAGIFVENFLIKQHVVYYDYCSLLRWLLKISFNSARASKNQASVFEYQKGFILNGSGSSDAEHPKETFLLAGLVKPASLSEDEAKKYASQLPISDEGFSNPFFIRLSWVPAISGSHVIRLVVIGALVFHLVIFNNEVKPGFRRSQVRRWLKENKGMQLVDPAKKAITLTQNDISFLDHTSMQLGRDKHREAAENLLTSSFR</sequence>
<organism evidence="2 3">
    <name type="scientific">Vreelandella titanicae BH1</name>
    <dbReference type="NCBI Taxonomy" id="1204738"/>
    <lineage>
        <taxon>Bacteria</taxon>
        <taxon>Pseudomonadati</taxon>
        <taxon>Pseudomonadota</taxon>
        <taxon>Gammaproteobacteria</taxon>
        <taxon>Oceanospirillales</taxon>
        <taxon>Halomonadaceae</taxon>
        <taxon>Vreelandella</taxon>
    </lineage>
</organism>
<evidence type="ECO:0008006" key="4">
    <source>
        <dbReference type="Google" id="ProtNLM"/>
    </source>
</evidence>
<dbReference type="Proteomes" id="UP000011651">
    <property type="component" value="Unassembled WGS sequence"/>
</dbReference>
<proteinExistence type="predicted"/>
<dbReference type="RefSeq" id="WP_009286524.1">
    <property type="nucleotide sequence ID" value="NZ_AOPO01000002.1"/>
</dbReference>
<name>L9UBF2_9GAMM</name>
<evidence type="ECO:0000256" key="1">
    <source>
        <dbReference type="SAM" id="Phobius"/>
    </source>
</evidence>
<protein>
    <recommendedName>
        <fullName evidence="4">HNH endonuclease 5 domain-containing protein</fullName>
    </recommendedName>
</protein>
<gene>
    <name evidence="2" type="ORF">HALTITAN_0778</name>
</gene>
<dbReference type="EMBL" id="AOPO01000002">
    <property type="protein sequence ID" value="ELY22214.1"/>
    <property type="molecule type" value="Genomic_DNA"/>
</dbReference>
<accession>L9UBF2</accession>
<evidence type="ECO:0000313" key="3">
    <source>
        <dbReference type="Proteomes" id="UP000011651"/>
    </source>
</evidence>
<dbReference type="AlphaFoldDB" id="L9UBF2"/>
<reference evidence="2 3" key="1">
    <citation type="journal article" date="2013" name="Genome Announc.">
        <title>Draft Genome of the Marine Gammaproteobacterium Halomonas titanicae.</title>
        <authorList>
            <person name="Sanchez-Porro C."/>
            <person name="de la Haba R.R."/>
            <person name="Cruz-Hernandez N."/>
            <person name="Gonzalez J.M."/>
            <person name="Reyes-Guirao C."/>
            <person name="Navarro-Sampedro L."/>
            <person name="Carballo M."/>
            <person name="Ventosa A."/>
        </authorList>
    </citation>
    <scope>NUCLEOTIDE SEQUENCE [LARGE SCALE GENOMIC DNA]</scope>
    <source>
        <strain evidence="2 3">BH1</strain>
    </source>
</reference>
<feature type="transmembrane region" description="Helical" evidence="1">
    <location>
        <begin position="182"/>
        <end position="207"/>
    </location>
</feature>
<keyword evidence="1" id="KW-0812">Transmembrane</keyword>